<name>A0A8H5LZY2_9AGAR</name>
<evidence type="ECO:0000256" key="7">
    <source>
        <dbReference type="SAM" id="MobiDB-lite"/>
    </source>
</evidence>
<comment type="subcellular location">
    <subcellularLocation>
        <location evidence="1 5 6">Nucleus</location>
    </subcellularLocation>
</comment>
<dbReference type="InterPro" id="IPR009057">
    <property type="entry name" value="Homeodomain-like_sf"/>
</dbReference>
<feature type="domain" description="Homeobox" evidence="8">
    <location>
        <begin position="68"/>
        <end position="128"/>
    </location>
</feature>
<dbReference type="GO" id="GO:0005634">
    <property type="term" value="C:nucleus"/>
    <property type="evidence" value="ECO:0007669"/>
    <property type="project" value="UniProtKB-SubCell"/>
</dbReference>
<dbReference type="Pfam" id="PF24818">
    <property type="entry name" value="PH_TRF2_HOY1"/>
    <property type="match status" value="1"/>
</dbReference>
<feature type="compositionally biased region" description="Basic residues" evidence="7">
    <location>
        <begin position="62"/>
        <end position="76"/>
    </location>
</feature>
<gene>
    <name evidence="9" type="ORF">D9757_008532</name>
</gene>
<dbReference type="SMART" id="SM00389">
    <property type="entry name" value="HOX"/>
    <property type="match status" value="1"/>
</dbReference>
<evidence type="ECO:0000256" key="6">
    <source>
        <dbReference type="RuleBase" id="RU000682"/>
    </source>
</evidence>
<feature type="DNA-binding region" description="Homeobox" evidence="5">
    <location>
        <begin position="70"/>
        <end position="129"/>
    </location>
</feature>
<accession>A0A8H5LZY2</accession>
<keyword evidence="2 5" id="KW-0238">DNA-binding</keyword>
<sequence length="444" mass="49010">MLATRPRILHVEPNAAFPAVEDGSVTSATAESPITPLTASTVSEAENEGDASVCGSEGTSPLRRRRRSKEKKKRSRVTPEQLVQLEHYFSIDRSPTAARRREISELLGMQERQTQIWFQNRRAKAKMLDGKPKDRSAPETSLTSLKYAELKNTIHEDEAVTIIPCTDLSVGTWRRIATSVHKHDLVAYVCEAKQSLTWFIISGGNGFKMEIPFDRIVNTEFRHTSPGIAHAVFILSDPPLFFLEHPMNPHSDLQTQLSWRRCSDWTEGAQATQVLRHNLLGSAPQLSHLIQRLEIFRLEGKVSPSYDSDSLSSPVEIPAPPMAGLLPSPPRYGSVSADGVEGHSEIMGGSGQLQQTSGSGFHITAAVYNQVPIYGGGYSDAENPYQQQLEISSIHPMPIARSYSAAPVETFPSMGSDVVSIAHSLQGFRRHIWPSSIPNYNLGH</sequence>
<dbReference type="EMBL" id="JAACJN010000096">
    <property type="protein sequence ID" value="KAF5375579.1"/>
    <property type="molecule type" value="Genomic_DNA"/>
</dbReference>
<evidence type="ECO:0000313" key="9">
    <source>
        <dbReference type="EMBL" id="KAF5375579.1"/>
    </source>
</evidence>
<dbReference type="Gene3D" id="1.10.10.60">
    <property type="entry name" value="Homeodomain-like"/>
    <property type="match status" value="1"/>
</dbReference>
<dbReference type="GO" id="GO:0000978">
    <property type="term" value="F:RNA polymerase II cis-regulatory region sequence-specific DNA binding"/>
    <property type="evidence" value="ECO:0007669"/>
    <property type="project" value="TreeGrafter"/>
</dbReference>
<protein>
    <recommendedName>
        <fullName evidence="8">Homeobox domain-containing protein</fullName>
    </recommendedName>
</protein>
<dbReference type="CDD" id="cd00086">
    <property type="entry name" value="homeodomain"/>
    <property type="match status" value="1"/>
</dbReference>
<keyword evidence="3 5" id="KW-0371">Homeobox</keyword>
<dbReference type="Proteomes" id="UP000518752">
    <property type="component" value="Unassembled WGS sequence"/>
</dbReference>
<dbReference type="PROSITE" id="PS50071">
    <property type="entry name" value="HOMEOBOX_2"/>
    <property type="match status" value="1"/>
</dbReference>
<evidence type="ECO:0000259" key="8">
    <source>
        <dbReference type="PROSITE" id="PS50071"/>
    </source>
</evidence>
<dbReference type="Pfam" id="PF00046">
    <property type="entry name" value="Homeodomain"/>
    <property type="match status" value="1"/>
</dbReference>
<feature type="region of interest" description="Disordered" evidence="7">
    <location>
        <begin position="27"/>
        <end position="79"/>
    </location>
</feature>
<proteinExistence type="predicted"/>
<dbReference type="PANTHER" id="PTHR24324">
    <property type="entry name" value="HOMEOBOX PROTEIN HHEX"/>
    <property type="match status" value="1"/>
</dbReference>
<evidence type="ECO:0000256" key="4">
    <source>
        <dbReference type="ARBA" id="ARBA00023242"/>
    </source>
</evidence>
<dbReference type="OrthoDB" id="6159439at2759"/>
<keyword evidence="4 5" id="KW-0539">Nucleus</keyword>
<comment type="caution">
    <text evidence="9">The sequence shown here is derived from an EMBL/GenBank/DDBJ whole genome shotgun (WGS) entry which is preliminary data.</text>
</comment>
<feature type="compositionally biased region" description="Polar residues" evidence="7">
    <location>
        <begin position="27"/>
        <end position="44"/>
    </location>
</feature>
<dbReference type="PANTHER" id="PTHR24324:SF5">
    <property type="entry name" value="HEMATOPOIETICALLY-EXPRESSED HOMEOBOX PROTEIN HHEX"/>
    <property type="match status" value="1"/>
</dbReference>
<evidence type="ECO:0000256" key="5">
    <source>
        <dbReference type="PROSITE-ProRule" id="PRU00108"/>
    </source>
</evidence>
<dbReference type="InterPro" id="IPR001356">
    <property type="entry name" value="HD"/>
</dbReference>
<reference evidence="9 10" key="1">
    <citation type="journal article" date="2020" name="ISME J.">
        <title>Uncovering the hidden diversity of litter-decomposition mechanisms in mushroom-forming fungi.</title>
        <authorList>
            <person name="Floudas D."/>
            <person name="Bentzer J."/>
            <person name="Ahren D."/>
            <person name="Johansson T."/>
            <person name="Persson P."/>
            <person name="Tunlid A."/>
        </authorList>
    </citation>
    <scope>NUCLEOTIDE SEQUENCE [LARGE SCALE GENOMIC DNA]</scope>
    <source>
        <strain evidence="9 10">CBS 406.79</strain>
    </source>
</reference>
<dbReference type="SUPFAM" id="SSF46689">
    <property type="entry name" value="Homeodomain-like"/>
    <property type="match status" value="1"/>
</dbReference>
<evidence type="ECO:0000313" key="10">
    <source>
        <dbReference type="Proteomes" id="UP000518752"/>
    </source>
</evidence>
<dbReference type="AlphaFoldDB" id="A0A8H5LZY2"/>
<evidence type="ECO:0000256" key="2">
    <source>
        <dbReference type="ARBA" id="ARBA00023125"/>
    </source>
</evidence>
<keyword evidence="10" id="KW-1185">Reference proteome</keyword>
<organism evidence="9 10">
    <name type="scientific">Collybiopsis confluens</name>
    <dbReference type="NCBI Taxonomy" id="2823264"/>
    <lineage>
        <taxon>Eukaryota</taxon>
        <taxon>Fungi</taxon>
        <taxon>Dikarya</taxon>
        <taxon>Basidiomycota</taxon>
        <taxon>Agaricomycotina</taxon>
        <taxon>Agaricomycetes</taxon>
        <taxon>Agaricomycetidae</taxon>
        <taxon>Agaricales</taxon>
        <taxon>Marasmiineae</taxon>
        <taxon>Omphalotaceae</taxon>
        <taxon>Collybiopsis</taxon>
    </lineage>
</organism>
<dbReference type="GO" id="GO:0006357">
    <property type="term" value="P:regulation of transcription by RNA polymerase II"/>
    <property type="evidence" value="ECO:0007669"/>
    <property type="project" value="TreeGrafter"/>
</dbReference>
<dbReference type="InterPro" id="IPR057939">
    <property type="entry name" value="TRF2_HOY1_PH"/>
</dbReference>
<evidence type="ECO:0000256" key="3">
    <source>
        <dbReference type="ARBA" id="ARBA00023155"/>
    </source>
</evidence>
<dbReference type="GO" id="GO:0030154">
    <property type="term" value="P:cell differentiation"/>
    <property type="evidence" value="ECO:0007669"/>
    <property type="project" value="TreeGrafter"/>
</dbReference>
<dbReference type="InterPro" id="IPR051000">
    <property type="entry name" value="Homeobox_DNA-bind_prot"/>
</dbReference>
<evidence type="ECO:0000256" key="1">
    <source>
        <dbReference type="ARBA" id="ARBA00004123"/>
    </source>
</evidence>